<protein>
    <submittedName>
        <fullName evidence="2 3">Uncharacterized protein</fullName>
    </submittedName>
</protein>
<proteinExistence type="predicted"/>
<evidence type="ECO:0000256" key="1">
    <source>
        <dbReference type="SAM" id="MobiDB-lite"/>
    </source>
</evidence>
<dbReference type="Proteomes" id="UP000070412">
    <property type="component" value="Unassembled WGS sequence"/>
</dbReference>
<feature type="compositionally biased region" description="Acidic residues" evidence="1">
    <location>
        <begin position="238"/>
        <end position="248"/>
    </location>
</feature>
<reference evidence="3" key="3">
    <citation type="submission" date="2022-06" db="UniProtKB">
        <authorList>
            <consortium name="EnsemblMetazoa"/>
        </authorList>
    </citation>
    <scope>IDENTIFICATION</scope>
</reference>
<keyword evidence="4" id="KW-1185">Reference proteome</keyword>
<gene>
    <name evidence="2" type="ORF">SSS_7620</name>
</gene>
<dbReference type="AlphaFoldDB" id="A0A834R6W0"/>
<evidence type="ECO:0000313" key="3">
    <source>
        <dbReference type="EnsemblMetazoa" id="KAF7490953.1"/>
    </source>
</evidence>
<evidence type="ECO:0000313" key="2">
    <source>
        <dbReference type="EMBL" id="KAF7490953.1"/>
    </source>
</evidence>
<name>A0A834R6W0_SARSC</name>
<evidence type="ECO:0000313" key="4">
    <source>
        <dbReference type="Proteomes" id="UP000070412"/>
    </source>
</evidence>
<reference evidence="2" key="2">
    <citation type="submission" date="2020-01" db="EMBL/GenBank/DDBJ databases">
        <authorList>
            <person name="Korhonen P.K.K."/>
            <person name="Guangxu M.G."/>
            <person name="Wang T.W."/>
            <person name="Stroehlein A.J.S."/>
            <person name="Young N.D."/>
            <person name="Ang C.-S.A."/>
            <person name="Fernando D.W.F."/>
            <person name="Lu H.L."/>
            <person name="Taylor S.T."/>
            <person name="Ehtesham M.E.M."/>
            <person name="Najaraj S.H.N."/>
            <person name="Harsha G.H.G."/>
            <person name="Madugundu A.M."/>
            <person name="Renuse S.R."/>
            <person name="Holt D.H."/>
            <person name="Pandey A.P."/>
            <person name="Papenfuss A.P."/>
            <person name="Gasser R.B.G."/>
            <person name="Fischer K.F."/>
        </authorList>
    </citation>
    <scope>NUCLEOTIDE SEQUENCE</scope>
    <source>
        <strain evidence="2">SSS_KF_BRIS2020</strain>
    </source>
</reference>
<dbReference type="EnsemblMetazoa" id="SSS_7620s_mrna">
    <property type="protein sequence ID" value="KAF7490953.1"/>
    <property type="gene ID" value="SSS_7620"/>
</dbReference>
<dbReference type="EMBL" id="WVUK01000062">
    <property type="protein sequence ID" value="KAF7490953.1"/>
    <property type="molecule type" value="Genomic_DNA"/>
</dbReference>
<organism evidence="2">
    <name type="scientific">Sarcoptes scabiei</name>
    <name type="common">Itch mite</name>
    <name type="synonym">Acarus scabiei</name>
    <dbReference type="NCBI Taxonomy" id="52283"/>
    <lineage>
        <taxon>Eukaryota</taxon>
        <taxon>Metazoa</taxon>
        <taxon>Ecdysozoa</taxon>
        <taxon>Arthropoda</taxon>
        <taxon>Chelicerata</taxon>
        <taxon>Arachnida</taxon>
        <taxon>Acari</taxon>
        <taxon>Acariformes</taxon>
        <taxon>Sarcoptiformes</taxon>
        <taxon>Astigmata</taxon>
        <taxon>Psoroptidia</taxon>
        <taxon>Sarcoptoidea</taxon>
        <taxon>Sarcoptidae</taxon>
        <taxon>Sarcoptinae</taxon>
        <taxon>Sarcoptes</taxon>
    </lineage>
</organism>
<accession>A0A834R6W0</accession>
<feature type="region of interest" description="Disordered" evidence="1">
    <location>
        <begin position="224"/>
        <end position="248"/>
    </location>
</feature>
<sequence>MNAFDAFHHSSLPLHQIWISIHQILIADCLPDENHPTIVLLPNWTVVGASPARTGGGNLRDGRRTQSRVQEISKNLLGFKTATGILMIELHHLGGGLPDPDRIHHLAGIKTEVGTKQAKMMSHQHRLYRFAKIYPSRIFEKLHHHQIGNGEESYHYRIGITEEQHHQSCEFSAAQNHQQRTGKMAAMAATYRYRTCDIGAKQTRGGAVVQTAIEFNFKSKSYESLKSQNEKPESNSFESDDLSLAELS</sequence>
<feature type="compositionally biased region" description="Basic and acidic residues" evidence="1">
    <location>
        <begin position="224"/>
        <end position="233"/>
    </location>
</feature>
<reference evidence="4" key="1">
    <citation type="journal article" date="2020" name="PLoS Negl. Trop. Dis.">
        <title>High-quality nuclear genome for Sarcoptes scabiei-A critical resource for a neglected parasite.</title>
        <authorList>
            <person name="Korhonen P.K."/>
            <person name="Gasser R.B."/>
            <person name="Ma G."/>
            <person name="Wang T."/>
            <person name="Stroehlein A.J."/>
            <person name="Young N.D."/>
            <person name="Ang C.S."/>
            <person name="Fernando D.D."/>
            <person name="Lu H.C."/>
            <person name="Taylor S."/>
            <person name="Reynolds S.L."/>
            <person name="Mofiz E."/>
            <person name="Najaraj S.H."/>
            <person name="Gowda H."/>
            <person name="Madugundu A."/>
            <person name="Renuse S."/>
            <person name="Holt D."/>
            <person name="Pandey A."/>
            <person name="Papenfuss A.T."/>
            <person name="Fischer K."/>
        </authorList>
    </citation>
    <scope>NUCLEOTIDE SEQUENCE [LARGE SCALE GENOMIC DNA]</scope>
</reference>